<dbReference type="GO" id="GO:0005524">
    <property type="term" value="F:ATP binding"/>
    <property type="evidence" value="ECO:0007669"/>
    <property type="project" value="UniProtKB-UniRule"/>
</dbReference>
<dbReference type="UniPathway" id="UPA00057">
    <property type="reaction ID" value="UER00098"/>
</dbReference>
<keyword evidence="12 14" id="KW-0414">Isoprene biosynthesis</keyword>
<gene>
    <name evidence="14" type="primary">mvk</name>
    <name evidence="17" type="ordered locus">Shell_0601</name>
</gene>
<dbReference type="KEGG" id="shc:Shell_0601"/>
<keyword evidence="10 14" id="KW-0460">Magnesium</keyword>
<sequence>MICSAAPAKVILFGEHFVVKGKPAIVTAVNLYAKTCIMELESGKHLLISKQLRQETDLDKEHVPEQLAQFKRIYEIIYEKYGVIRGFKAIIDSDIPVSSGMGSSAATAVSFTHSLLRFLGVEFKLEDVNNIAYEAEKLVHGKPSGIDNTVSTFGGIIYYKRGYMEKLNVKWPQNLSLVVVDSGIKRNTGKVVMDVLERYERHEEIMKHIYVAAEQLVNKAKNLILSSRFYDLGELISINQSLLESIGVSIFETDRIIYAMIESGGLGAKISGAGRGGIVYGLFMENSLNNAIHRLKNIGYKPIIVKPVEKGVIEFHSS</sequence>
<keyword evidence="18" id="KW-1185">Reference proteome</keyword>
<dbReference type="Pfam" id="PF00288">
    <property type="entry name" value="GHMP_kinases_N"/>
    <property type="match status" value="1"/>
</dbReference>
<dbReference type="Gene3D" id="3.30.70.890">
    <property type="entry name" value="GHMP kinase, C-terminal domain"/>
    <property type="match status" value="1"/>
</dbReference>
<dbReference type="GO" id="GO:0005829">
    <property type="term" value="C:cytosol"/>
    <property type="evidence" value="ECO:0007669"/>
    <property type="project" value="TreeGrafter"/>
</dbReference>
<accession>D7DC29</accession>
<dbReference type="EC" id="2.7.1.36" evidence="3 14"/>
<dbReference type="InterPro" id="IPR006204">
    <property type="entry name" value="GHMP_kinase_N_dom"/>
</dbReference>
<evidence type="ECO:0000256" key="7">
    <source>
        <dbReference type="ARBA" id="ARBA00022741"/>
    </source>
</evidence>
<comment type="similarity">
    <text evidence="2 14">Belongs to the GHMP kinase family. Mevalonate kinase subfamily.</text>
</comment>
<dbReference type="GO" id="GO:0004496">
    <property type="term" value="F:mevalonate kinase activity"/>
    <property type="evidence" value="ECO:0007669"/>
    <property type="project" value="UniProtKB-UniRule"/>
</dbReference>
<dbReference type="InterPro" id="IPR014721">
    <property type="entry name" value="Ribsml_uS5_D2-typ_fold_subgr"/>
</dbReference>
<comment type="catalytic activity">
    <reaction evidence="14">
        <text>(R)-mevalonate + ATP = (R)-5-phosphomevalonate + ADP + H(+)</text>
        <dbReference type="Rhea" id="RHEA:17065"/>
        <dbReference type="ChEBI" id="CHEBI:15378"/>
        <dbReference type="ChEBI" id="CHEBI:30616"/>
        <dbReference type="ChEBI" id="CHEBI:36464"/>
        <dbReference type="ChEBI" id="CHEBI:58146"/>
        <dbReference type="ChEBI" id="CHEBI:456216"/>
        <dbReference type="EC" id="2.7.1.36"/>
    </reaction>
</comment>
<dbReference type="GO" id="GO:0019287">
    <property type="term" value="P:isopentenyl diphosphate biosynthetic process, mevalonate pathway"/>
    <property type="evidence" value="ECO:0007669"/>
    <property type="project" value="UniProtKB-UniRule"/>
</dbReference>
<dbReference type="InterPro" id="IPR006203">
    <property type="entry name" value="GHMP_knse_ATP-bd_CS"/>
</dbReference>
<dbReference type="Pfam" id="PF08544">
    <property type="entry name" value="GHMP_kinases_C"/>
    <property type="match status" value="1"/>
</dbReference>
<dbReference type="PANTHER" id="PTHR43290">
    <property type="entry name" value="MEVALONATE KINASE"/>
    <property type="match status" value="1"/>
</dbReference>
<keyword evidence="6 14" id="KW-0808">Transferase</keyword>
<dbReference type="PANTHER" id="PTHR43290:SF2">
    <property type="entry name" value="MEVALONATE KINASE"/>
    <property type="match status" value="1"/>
</dbReference>
<comment type="cofactor">
    <cofactor evidence="14">
        <name>Mg(2+)</name>
        <dbReference type="ChEBI" id="CHEBI:18420"/>
    </cofactor>
</comment>
<dbReference type="NCBIfam" id="TIGR00549">
    <property type="entry name" value="mevalon_kin"/>
    <property type="match status" value="1"/>
</dbReference>
<evidence type="ECO:0000313" key="18">
    <source>
        <dbReference type="Proteomes" id="UP000002573"/>
    </source>
</evidence>
<keyword evidence="8 14" id="KW-0418">Kinase</keyword>
<comment type="pathway">
    <text evidence="13 14">Isoprenoid biosynthesis; isopentenyl diphosphate biosynthesis via mevalonate pathway; isopentenyl diphosphate from (R)-mevalonate: step 1/3.</text>
</comment>
<evidence type="ECO:0000256" key="3">
    <source>
        <dbReference type="ARBA" id="ARBA00012103"/>
    </source>
</evidence>
<dbReference type="InterPro" id="IPR006205">
    <property type="entry name" value="Mev_gal_kin"/>
</dbReference>
<organism evidence="17 18">
    <name type="scientific">Staphylothermus hellenicus (strain DSM 12710 / JCM 10830 / BK20S6-10-b1 / P8)</name>
    <dbReference type="NCBI Taxonomy" id="591019"/>
    <lineage>
        <taxon>Archaea</taxon>
        <taxon>Thermoproteota</taxon>
        <taxon>Thermoprotei</taxon>
        <taxon>Desulfurococcales</taxon>
        <taxon>Desulfurococcaceae</taxon>
        <taxon>Staphylothermus</taxon>
    </lineage>
</organism>
<evidence type="ECO:0000256" key="9">
    <source>
        <dbReference type="ARBA" id="ARBA00022840"/>
    </source>
</evidence>
<dbReference type="HOGENOM" id="CLU_017814_0_0_2"/>
<dbReference type="AlphaFoldDB" id="D7DC29"/>
<dbReference type="EMBL" id="CP002051">
    <property type="protein sequence ID" value="ADI31726.1"/>
    <property type="molecule type" value="Genomic_DNA"/>
</dbReference>
<dbReference type="OrthoDB" id="19001at2157"/>
<reference evidence="18" key="1">
    <citation type="submission" date="2010-05" db="EMBL/GenBank/DDBJ databases">
        <title>Complete sequence of Staphylothermus hellenicus DSM 12710.</title>
        <authorList>
            <consortium name="US DOE Joint Genome Institute"/>
            <person name="Lucas S."/>
            <person name="Copeland A."/>
            <person name="Lapidus A."/>
            <person name="Cheng J.-F."/>
            <person name="Bruce D."/>
            <person name="Goodwin L."/>
            <person name="Pitluck S."/>
            <person name="Davenport K."/>
            <person name="Detter J.C."/>
            <person name="Han C."/>
            <person name="Tapia R."/>
            <person name="Larimer F."/>
            <person name="Land M."/>
            <person name="Hauser L."/>
            <person name="Kyrpides N."/>
            <person name="Mikhailova N."/>
            <person name="Anderson I.J."/>
            <person name="Woyke T."/>
        </authorList>
    </citation>
    <scope>NUCLEOTIDE SEQUENCE [LARGE SCALE GENOMIC DNA]</scope>
    <source>
        <strain evidence="18">DSM 12710 / JCM 10830 / BK20S6-10-b1 / P8</strain>
    </source>
</reference>
<keyword evidence="5 14" id="KW-0444">Lipid biosynthesis</keyword>
<comment type="caution">
    <text evidence="14">Lacks conserved residue(s) required for the propagation of feature annotation.</text>
</comment>
<evidence type="ECO:0000256" key="14">
    <source>
        <dbReference type="HAMAP-Rule" id="MF_00217"/>
    </source>
</evidence>
<evidence type="ECO:0000259" key="15">
    <source>
        <dbReference type="Pfam" id="PF00288"/>
    </source>
</evidence>
<keyword evidence="7 14" id="KW-0547">Nucleotide-binding</keyword>
<evidence type="ECO:0000256" key="12">
    <source>
        <dbReference type="ARBA" id="ARBA00023229"/>
    </source>
</evidence>
<feature type="domain" description="GHMP kinase N-terminal" evidence="15">
    <location>
        <begin position="70"/>
        <end position="155"/>
    </location>
</feature>
<dbReference type="SUPFAM" id="SSF54211">
    <property type="entry name" value="Ribosomal protein S5 domain 2-like"/>
    <property type="match status" value="1"/>
</dbReference>
<evidence type="ECO:0000259" key="16">
    <source>
        <dbReference type="Pfam" id="PF08544"/>
    </source>
</evidence>
<dbReference type="GO" id="GO:0000287">
    <property type="term" value="F:magnesium ion binding"/>
    <property type="evidence" value="ECO:0007669"/>
    <property type="project" value="UniProtKB-UniRule"/>
</dbReference>
<dbReference type="Proteomes" id="UP000002573">
    <property type="component" value="Chromosome"/>
</dbReference>
<keyword evidence="11 14" id="KW-0443">Lipid metabolism</keyword>
<dbReference type="InterPro" id="IPR013750">
    <property type="entry name" value="GHMP_kinase_C_dom"/>
</dbReference>
<dbReference type="PROSITE" id="PS00627">
    <property type="entry name" value="GHMP_KINASES_ATP"/>
    <property type="match status" value="1"/>
</dbReference>
<comment type="subcellular location">
    <subcellularLocation>
        <location evidence="1 14">Cytoplasm</location>
    </subcellularLocation>
</comment>
<dbReference type="HAMAP" id="MF_00217">
    <property type="entry name" value="Mevalonate_kinase"/>
    <property type="match status" value="1"/>
</dbReference>
<reference evidence="17 18" key="2">
    <citation type="journal article" date="2011" name="Stand. Genomic Sci.">
        <title>Complete genome sequence of Staphylothermus hellenicus P8.</title>
        <authorList>
            <person name="Anderson I."/>
            <person name="Wirth R."/>
            <person name="Lucas S."/>
            <person name="Copeland A."/>
            <person name="Lapidus A."/>
            <person name="Cheng J.F."/>
            <person name="Goodwin L."/>
            <person name="Pitluck S."/>
            <person name="Davenport K."/>
            <person name="Detter J.C."/>
            <person name="Han C."/>
            <person name="Tapia R."/>
            <person name="Land M."/>
            <person name="Hauser L."/>
            <person name="Pati A."/>
            <person name="Mikhailova N."/>
            <person name="Woyke T."/>
            <person name="Klenk H.P."/>
            <person name="Kyrpides N."/>
            <person name="Ivanova N."/>
        </authorList>
    </citation>
    <scope>NUCLEOTIDE SEQUENCE [LARGE SCALE GENOMIC DNA]</scope>
    <source>
        <strain evidence="18">DSM 12710 / JCM 10830 / BK20S6-10-b1 / P8</strain>
    </source>
</reference>
<evidence type="ECO:0000256" key="13">
    <source>
        <dbReference type="ARBA" id="ARBA00029438"/>
    </source>
</evidence>
<comment type="subunit">
    <text evidence="14">Homodimer.</text>
</comment>
<evidence type="ECO:0000256" key="10">
    <source>
        <dbReference type="ARBA" id="ARBA00022842"/>
    </source>
</evidence>
<dbReference type="eggNOG" id="arCOG01028">
    <property type="taxonomic scope" value="Archaea"/>
</dbReference>
<protein>
    <recommendedName>
        <fullName evidence="3 14">Mevalonate kinase</fullName>
        <shortName evidence="14">MK</shortName>
        <shortName evidence="14">MVK</shortName>
        <ecNumber evidence="3 14">2.7.1.36</ecNumber>
    </recommendedName>
</protein>
<evidence type="ECO:0000313" key="17">
    <source>
        <dbReference type="EMBL" id="ADI31726.1"/>
    </source>
</evidence>
<evidence type="ECO:0000256" key="2">
    <source>
        <dbReference type="ARBA" id="ARBA00006495"/>
    </source>
</evidence>
<evidence type="ECO:0000256" key="6">
    <source>
        <dbReference type="ARBA" id="ARBA00022679"/>
    </source>
</evidence>
<evidence type="ECO:0000256" key="4">
    <source>
        <dbReference type="ARBA" id="ARBA00022490"/>
    </source>
</evidence>
<dbReference type="SUPFAM" id="SSF55060">
    <property type="entry name" value="GHMP Kinase, C-terminal domain"/>
    <property type="match status" value="1"/>
</dbReference>
<dbReference type="GeneID" id="9233890"/>
<dbReference type="Gene3D" id="3.30.230.10">
    <property type="match status" value="1"/>
</dbReference>
<evidence type="ECO:0000256" key="8">
    <source>
        <dbReference type="ARBA" id="ARBA00022777"/>
    </source>
</evidence>
<keyword evidence="9 14" id="KW-0067">ATP-binding</keyword>
<name>D7DC29_STAHD</name>
<evidence type="ECO:0000256" key="1">
    <source>
        <dbReference type="ARBA" id="ARBA00004496"/>
    </source>
</evidence>
<evidence type="ECO:0000256" key="11">
    <source>
        <dbReference type="ARBA" id="ARBA00023098"/>
    </source>
</evidence>
<keyword evidence="4 14" id="KW-0963">Cytoplasm</keyword>
<comment type="function">
    <text evidence="14">Catalyzes the phosphorylation of (R)-mevalonate (MVA) to (R)-mevalonate 5-phosphate (MVAP). Functions in the mevalonate (MVA) pathway leading to isopentenyl diphosphate (IPP), a key precursor for the biosynthesis of isoprenoid compounds such as archaeal membrane lipids.</text>
</comment>
<proteinExistence type="inferred from homology"/>
<evidence type="ECO:0000256" key="5">
    <source>
        <dbReference type="ARBA" id="ARBA00022516"/>
    </source>
</evidence>
<dbReference type="RefSeq" id="WP_013142924.1">
    <property type="nucleotide sequence ID" value="NC_014205.1"/>
</dbReference>
<dbReference type="InterPro" id="IPR022937">
    <property type="entry name" value="Mevalonate_kinase_arc"/>
</dbReference>
<dbReference type="STRING" id="591019.Shell_0601"/>
<dbReference type="PRINTS" id="PR00959">
    <property type="entry name" value="MEVGALKINASE"/>
</dbReference>
<feature type="domain" description="GHMP kinase C-terminal" evidence="16">
    <location>
        <begin position="224"/>
        <end position="299"/>
    </location>
</feature>
<dbReference type="InterPro" id="IPR036554">
    <property type="entry name" value="GHMP_kinase_C_sf"/>
</dbReference>
<feature type="active site" description="Proton acceptor" evidence="14">
    <location>
        <position position="147"/>
    </location>
</feature>
<dbReference type="InterPro" id="IPR020568">
    <property type="entry name" value="Ribosomal_Su5_D2-typ_SF"/>
</dbReference>